<dbReference type="PANTHER" id="PTHR15243">
    <property type="entry name" value="SERINE/THREONINE-PROTEIN KINASE 19"/>
    <property type="match status" value="1"/>
</dbReference>
<comment type="similarity">
    <text evidence="1">Belongs to the STK19 family.</text>
</comment>
<dbReference type="EMBL" id="JAPDRL010000005">
    <property type="protein sequence ID" value="KAJ9668777.1"/>
    <property type="molecule type" value="Genomic_DNA"/>
</dbReference>
<evidence type="ECO:0008006" key="5">
    <source>
        <dbReference type="Google" id="ProtNLM"/>
    </source>
</evidence>
<accession>A0ABQ9P2D7</accession>
<name>A0ABQ9P2D7_9PEZI</name>
<feature type="compositionally biased region" description="Low complexity" evidence="2">
    <location>
        <begin position="10"/>
        <end position="28"/>
    </location>
</feature>
<organism evidence="3 4">
    <name type="scientific">Coniosporium apollinis</name>
    <dbReference type="NCBI Taxonomy" id="61459"/>
    <lineage>
        <taxon>Eukaryota</taxon>
        <taxon>Fungi</taxon>
        <taxon>Dikarya</taxon>
        <taxon>Ascomycota</taxon>
        <taxon>Pezizomycotina</taxon>
        <taxon>Dothideomycetes</taxon>
        <taxon>Dothideomycetes incertae sedis</taxon>
        <taxon>Coniosporium</taxon>
    </lineage>
</organism>
<reference evidence="3" key="1">
    <citation type="submission" date="2022-10" db="EMBL/GenBank/DDBJ databases">
        <title>Culturing micro-colonial fungi from biological soil crusts in the Mojave desert and describing Neophaeococcomyces mojavensis, and introducing the new genera and species Taxawa tesnikishii.</title>
        <authorList>
            <person name="Kurbessoian T."/>
            <person name="Stajich J.E."/>
        </authorList>
    </citation>
    <scope>NUCLEOTIDE SEQUENCE</scope>
    <source>
        <strain evidence="3">TK_1</strain>
    </source>
</reference>
<evidence type="ECO:0000256" key="2">
    <source>
        <dbReference type="SAM" id="MobiDB-lite"/>
    </source>
</evidence>
<keyword evidence="4" id="KW-1185">Reference proteome</keyword>
<dbReference type="Pfam" id="PF10494">
    <property type="entry name" value="Stk19"/>
    <property type="match status" value="1"/>
</dbReference>
<dbReference type="PANTHER" id="PTHR15243:SF0">
    <property type="entry name" value="SERINE_THREONINE-PROTEIN KINASE 19"/>
    <property type="match status" value="1"/>
</dbReference>
<gene>
    <name evidence="3" type="ORF">H2201_001022</name>
</gene>
<evidence type="ECO:0000313" key="3">
    <source>
        <dbReference type="EMBL" id="KAJ9668777.1"/>
    </source>
</evidence>
<dbReference type="Proteomes" id="UP001172684">
    <property type="component" value="Unassembled WGS sequence"/>
</dbReference>
<protein>
    <recommendedName>
        <fullName evidence="5">Serine-threonine protein kinase 19</fullName>
    </recommendedName>
</protein>
<proteinExistence type="inferred from homology"/>
<evidence type="ECO:0000313" key="4">
    <source>
        <dbReference type="Proteomes" id="UP001172684"/>
    </source>
</evidence>
<feature type="region of interest" description="Disordered" evidence="2">
    <location>
        <begin position="1"/>
        <end position="50"/>
    </location>
</feature>
<sequence length="401" mass="42750">MPLQITAAHSSRVTKSASRSSSSPFSSNPRRKPSQTPRRKSDDGAGQSQERLEDAGLITTLAGPDTPRSVLPLITYIRDRMFSEVPERSSGMNSTRTAEVLNYRLNLPPVVTVAHVHSFTNSPTSTDREIADLIRSGKLRKLVIPGRTAGRDRDAVGECLVLFSDWERLVRSHPDLSDSLKEKYVTLLRATHTCSIPSTALTHSEAAALTSAGFLISTTALAHSSTADFYFRPSVASSGTLSSLASAGSRAAAGTLEAVGGANTLHNVGGSGGGTAISGGARATGASGAQYNFSLPNTGPYLRLLTTARSHLIALLGKSSRYREAPVDMLRERWDGGVADESAATRAKKVRGEFVGVLPGRTKKWRTFWGLRFEWVLEEAVGMGLVEAFQTGSVGLGVRVP</sequence>
<comment type="caution">
    <text evidence="3">The sequence shown here is derived from an EMBL/GenBank/DDBJ whole genome shotgun (WGS) entry which is preliminary data.</text>
</comment>
<dbReference type="InterPro" id="IPR018865">
    <property type="entry name" value="STK19-like"/>
</dbReference>
<evidence type="ECO:0000256" key="1">
    <source>
        <dbReference type="ARBA" id="ARBA00093458"/>
    </source>
</evidence>